<gene>
    <name evidence="7" type="ORF">EQ812_00565</name>
</gene>
<dbReference type="Pfam" id="PF22381">
    <property type="entry name" value="Staph_reg_Sar_Rot"/>
    <property type="match status" value="2"/>
</dbReference>
<evidence type="ECO:0000259" key="6">
    <source>
        <dbReference type="SMART" id="SM00347"/>
    </source>
</evidence>
<dbReference type="InterPro" id="IPR039422">
    <property type="entry name" value="MarR/SlyA-like"/>
</dbReference>
<keyword evidence="4" id="KW-0238">DNA-binding</keyword>
<dbReference type="GO" id="GO:0005737">
    <property type="term" value="C:cytoplasm"/>
    <property type="evidence" value="ECO:0007669"/>
    <property type="project" value="UniProtKB-SubCell"/>
</dbReference>
<dbReference type="EMBL" id="SCHB01000001">
    <property type="protein sequence ID" value="TBW73715.1"/>
    <property type="molecule type" value="Genomic_DNA"/>
</dbReference>
<dbReference type="GO" id="GO:0003700">
    <property type="term" value="F:DNA-binding transcription factor activity"/>
    <property type="evidence" value="ECO:0007669"/>
    <property type="project" value="InterPro"/>
</dbReference>
<dbReference type="GO" id="GO:0006950">
    <property type="term" value="P:response to stress"/>
    <property type="evidence" value="ECO:0007669"/>
    <property type="project" value="TreeGrafter"/>
</dbReference>
<dbReference type="SMART" id="SM00347">
    <property type="entry name" value="HTH_MARR"/>
    <property type="match status" value="1"/>
</dbReference>
<dbReference type="Gene3D" id="1.10.10.10">
    <property type="entry name" value="Winged helix-like DNA-binding domain superfamily/Winged helix DNA-binding domain"/>
    <property type="match status" value="2"/>
</dbReference>
<dbReference type="InterPro" id="IPR036390">
    <property type="entry name" value="WH_DNA-bd_sf"/>
</dbReference>
<dbReference type="AlphaFoldDB" id="A0A4Q9WE37"/>
<evidence type="ECO:0000313" key="7">
    <source>
        <dbReference type="EMBL" id="TBW73715.1"/>
    </source>
</evidence>
<dbReference type="Proteomes" id="UP000293637">
    <property type="component" value="Unassembled WGS sequence"/>
</dbReference>
<evidence type="ECO:0000256" key="4">
    <source>
        <dbReference type="ARBA" id="ARBA00023125"/>
    </source>
</evidence>
<dbReference type="GeneID" id="58091431"/>
<evidence type="ECO:0000313" key="8">
    <source>
        <dbReference type="Proteomes" id="UP000293637"/>
    </source>
</evidence>
<dbReference type="InterPro" id="IPR055166">
    <property type="entry name" value="Transc_reg_Sar_Rot_HTH"/>
</dbReference>
<keyword evidence="2" id="KW-0963">Cytoplasm</keyword>
<proteinExistence type="predicted"/>
<dbReference type="PANTHER" id="PTHR33164:SF5">
    <property type="entry name" value="ORGANIC HYDROPEROXIDE RESISTANCE TRANSCRIPTIONAL REGULATOR"/>
    <property type="match status" value="1"/>
</dbReference>
<dbReference type="RefSeq" id="WP_002492251.1">
    <property type="nucleotide sequence ID" value="NZ_AP021848.1"/>
</dbReference>
<evidence type="ECO:0000256" key="2">
    <source>
        <dbReference type="ARBA" id="ARBA00022490"/>
    </source>
</evidence>
<reference evidence="7 8" key="1">
    <citation type="journal article" date="2019" name="Sci. Transl. Med.">
        <title>Quorum sensing between bacterial species on the skin protects against epidermal injury in atopic dermatitis.</title>
        <authorList>
            <person name="Williams M.R."/>
        </authorList>
    </citation>
    <scope>NUCLEOTIDE SEQUENCE [LARGE SCALE GENOMIC DNA]</scope>
    <source>
        <strain evidence="7 8">E7</strain>
    </source>
</reference>
<accession>A0A4Q9WE37</accession>
<feature type="domain" description="HTH marR-type" evidence="6">
    <location>
        <begin position="22"/>
        <end position="124"/>
    </location>
</feature>
<evidence type="ECO:0000256" key="5">
    <source>
        <dbReference type="ARBA" id="ARBA00023163"/>
    </source>
</evidence>
<dbReference type="PANTHER" id="PTHR33164">
    <property type="entry name" value="TRANSCRIPTIONAL REGULATOR, MARR FAMILY"/>
    <property type="match status" value="1"/>
</dbReference>
<comment type="caution">
    <text evidence="7">The sequence shown here is derived from an EMBL/GenBank/DDBJ whole genome shotgun (WGS) entry which is preliminary data.</text>
</comment>
<dbReference type="GO" id="GO:0003677">
    <property type="term" value="F:DNA binding"/>
    <property type="evidence" value="ECO:0007669"/>
    <property type="project" value="UniProtKB-KW"/>
</dbReference>
<dbReference type="SUPFAM" id="SSF46785">
    <property type="entry name" value="Winged helix' DNA-binding domain"/>
    <property type="match status" value="2"/>
</dbReference>
<keyword evidence="3" id="KW-0805">Transcription regulation</keyword>
<sequence length="246" mass="29587">MNINTRIRLVLGCYSLVKTVNESLRYAYHMNMQQFKILLFIKDYSTAHERPLTIQTLVIKEHCNKAMMLKYLAQLYAMHWISKKRNPNDQRRLIIYMTKIQHKKIEHLLQEIKKIIANYDIDAKLDLHCHFKLKEFMDVKVLHDDFELTSLHDSIHLDELFILGLIYLYPNAYNMAQLKYVIEQHNMYITPLIKSLVDKKYIYKERCRTDERQIRIGIKTDKLSQVKLLFNECYNTIVNHLELTHI</sequence>
<name>A0A4Q9WE37_STALU</name>
<protein>
    <submittedName>
        <fullName evidence="7">MarR family transcriptional regulator</fullName>
    </submittedName>
</protein>
<keyword evidence="5" id="KW-0804">Transcription</keyword>
<organism evidence="7 8">
    <name type="scientific">Staphylococcus lugdunensis</name>
    <dbReference type="NCBI Taxonomy" id="28035"/>
    <lineage>
        <taxon>Bacteria</taxon>
        <taxon>Bacillati</taxon>
        <taxon>Bacillota</taxon>
        <taxon>Bacilli</taxon>
        <taxon>Bacillales</taxon>
        <taxon>Staphylococcaceae</taxon>
        <taxon>Staphylococcus</taxon>
    </lineage>
</organism>
<dbReference type="InterPro" id="IPR036388">
    <property type="entry name" value="WH-like_DNA-bd_sf"/>
</dbReference>
<dbReference type="InterPro" id="IPR000835">
    <property type="entry name" value="HTH_MarR-typ"/>
</dbReference>
<evidence type="ECO:0000256" key="1">
    <source>
        <dbReference type="ARBA" id="ARBA00004496"/>
    </source>
</evidence>
<comment type="subcellular location">
    <subcellularLocation>
        <location evidence="1">Cytoplasm</location>
    </subcellularLocation>
</comment>
<evidence type="ECO:0000256" key="3">
    <source>
        <dbReference type="ARBA" id="ARBA00023015"/>
    </source>
</evidence>